<name>A0A8H6WAW8_9AGAR</name>
<dbReference type="Proteomes" id="UP000636479">
    <property type="component" value="Unassembled WGS sequence"/>
</dbReference>
<gene>
    <name evidence="1" type="ORF">MIND_00213300</name>
</gene>
<protein>
    <recommendedName>
        <fullName evidence="3">F-box domain-containing protein</fullName>
    </recommendedName>
</protein>
<proteinExistence type="predicted"/>
<reference evidence="1" key="1">
    <citation type="submission" date="2020-05" db="EMBL/GenBank/DDBJ databases">
        <title>Mycena genomes resolve the evolution of fungal bioluminescence.</title>
        <authorList>
            <person name="Tsai I.J."/>
        </authorList>
    </citation>
    <scope>NUCLEOTIDE SEQUENCE</scope>
    <source>
        <strain evidence="1">171206Taipei</strain>
    </source>
</reference>
<comment type="caution">
    <text evidence="1">The sequence shown here is derived from an EMBL/GenBank/DDBJ whole genome shotgun (WGS) entry which is preliminary data.</text>
</comment>
<dbReference type="RefSeq" id="XP_037224122.1">
    <property type="nucleotide sequence ID" value="XM_037359027.1"/>
</dbReference>
<accession>A0A8H6WAW8</accession>
<organism evidence="1 2">
    <name type="scientific">Mycena indigotica</name>
    <dbReference type="NCBI Taxonomy" id="2126181"/>
    <lineage>
        <taxon>Eukaryota</taxon>
        <taxon>Fungi</taxon>
        <taxon>Dikarya</taxon>
        <taxon>Basidiomycota</taxon>
        <taxon>Agaricomycotina</taxon>
        <taxon>Agaricomycetes</taxon>
        <taxon>Agaricomycetidae</taxon>
        <taxon>Agaricales</taxon>
        <taxon>Marasmiineae</taxon>
        <taxon>Mycenaceae</taxon>
        <taxon>Mycena</taxon>
    </lineage>
</organism>
<evidence type="ECO:0008006" key="3">
    <source>
        <dbReference type="Google" id="ProtNLM"/>
    </source>
</evidence>
<dbReference type="OrthoDB" id="2269034at2759"/>
<evidence type="ECO:0000313" key="1">
    <source>
        <dbReference type="EMBL" id="KAF7312014.1"/>
    </source>
</evidence>
<dbReference type="EMBL" id="JACAZF010000002">
    <property type="protein sequence ID" value="KAF7312014.1"/>
    <property type="molecule type" value="Genomic_DNA"/>
</dbReference>
<sequence length="508" mass="55987">MTSSFQPALLNLLRQRLSGIDGELLELNAKRRSLESERRMIEDTLKGVVYRIESLPADILAEIFVHYVAGGAVIGMDESPMTRFGPPTRPAAVTGPLVLGAVCHTWRAVVLALPQLWAAVQIYTQNDFEATEKLLNAWLPRAKSALLDVEIGLPKSTHRVLPMLAPYSKRWAALSCGIERGIPFAGNAVRGRVPKLRRLELSLQLYGGPRVIPGKVDAFSVAPLLRDVHLVGFSPAVIELPWAQLTKLQLGEVQVNYAVDVLRLTPRVEDVTLGFDHDHWSQPQGPLPLRLPNLHTLKFDDEADFMQYLTLPALSTVYFTQGVEDPQQLEELIARSQCSIVDMTLISGEVKYLIDVLKLVPSLVRLRVKNITWATNSLITLFSRLISGPQQGTSSSDLPATPLVPKLREVTLSPILSWIEIPYTKLAQLVSQRKAVGCPLDHIELVMAGRPYNPYDDGEPSSAEDVGRALETLLRGDHATTACVKIRGLQNIGPDTTAASVMPPPYPE</sequence>
<dbReference type="AlphaFoldDB" id="A0A8H6WAW8"/>
<keyword evidence="2" id="KW-1185">Reference proteome</keyword>
<evidence type="ECO:0000313" key="2">
    <source>
        <dbReference type="Proteomes" id="UP000636479"/>
    </source>
</evidence>
<dbReference type="GeneID" id="59341543"/>